<protein>
    <submittedName>
        <fullName evidence="1">Uncharacterized protein</fullName>
    </submittedName>
</protein>
<accession>A0A4Y2CEU4</accession>
<proteinExistence type="predicted"/>
<name>A0A4Y2CEU4_ARAVE</name>
<sequence>MFPPKSEYHPWGRLVWVGVRLRKSGKGDVLKAGAGVGAVPPGDRLGRRRWVCGWLGPTCEWLTYRDGLKMDGRAPLLNFQLNSHHRPCPKPSQEILPVIRSGGHSILSHLYN</sequence>
<dbReference type="EMBL" id="BGPR01086141">
    <property type="protein sequence ID" value="GBM02277.1"/>
    <property type="molecule type" value="Genomic_DNA"/>
</dbReference>
<organism evidence="1 2">
    <name type="scientific">Araneus ventricosus</name>
    <name type="common">Orbweaver spider</name>
    <name type="synonym">Epeira ventricosa</name>
    <dbReference type="NCBI Taxonomy" id="182803"/>
    <lineage>
        <taxon>Eukaryota</taxon>
        <taxon>Metazoa</taxon>
        <taxon>Ecdysozoa</taxon>
        <taxon>Arthropoda</taxon>
        <taxon>Chelicerata</taxon>
        <taxon>Arachnida</taxon>
        <taxon>Araneae</taxon>
        <taxon>Araneomorphae</taxon>
        <taxon>Entelegynae</taxon>
        <taxon>Araneoidea</taxon>
        <taxon>Araneidae</taxon>
        <taxon>Araneus</taxon>
    </lineage>
</organism>
<evidence type="ECO:0000313" key="2">
    <source>
        <dbReference type="Proteomes" id="UP000499080"/>
    </source>
</evidence>
<gene>
    <name evidence="1" type="ORF">AVEN_182849_1</name>
</gene>
<dbReference type="AlphaFoldDB" id="A0A4Y2CEU4"/>
<dbReference type="Proteomes" id="UP000499080">
    <property type="component" value="Unassembled WGS sequence"/>
</dbReference>
<comment type="caution">
    <text evidence="1">The sequence shown here is derived from an EMBL/GenBank/DDBJ whole genome shotgun (WGS) entry which is preliminary data.</text>
</comment>
<reference evidence="1 2" key="1">
    <citation type="journal article" date="2019" name="Sci. Rep.">
        <title>Orb-weaving spider Araneus ventricosus genome elucidates the spidroin gene catalogue.</title>
        <authorList>
            <person name="Kono N."/>
            <person name="Nakamura H."/>
            <person name="Ohtoshi R."/>
            <person name="Moran D.A.P."/>
            <person name="Shinohara A."/>
            <person name="Yoshida Y."/>
            <person name="Fujiwara M."/>
            <person name="Mori M."/>
            <person name="Tomita M."/>
            <person name="Arakawa K."/>
        </authorList>
    </citation>
    <scope>NUCLEOTIDE SEQUENCE [LARGE SCALE GENOMIC DNA]</scope>
</reference>
<keyword evidence="2" id="KW-1185">Reference proteome</keyword>
<evidence type="ECO:0000313" key="1">
    <source>
        <dbReference type="EMBL" id="GBM02277.1"/>
    </source>
</evidence>